<feature type="domain" description="S1 motif" evidence="2">
    <location>
        <begin position="147"/>
        <end position="208"/>
    </location>
</feature>
<dbReference type="PANTHER" id="PTHR37296:SF1">
    <property type="entry name" value="CONSERVED VIRULENCE FACTOR B"/>
    <property type="match status" value="1"/>
</dbReference>
<dbReference type="InterPro" id="IPR003029">
    <property type="entry name" value="S1_domain"/>
</dbReference>
<dbReference type="SUPFAM" id="SSF50249">
    <property type="entry name" value="Nucleic acid-binding proteins"/>
    <property type="match status" value="1"/>
</dbReference>
<accession>A0A1I0FWP5</accession>
<dbReference type="InterPro" id="IPR048587">
    <property type="entry name" value="CvfB_S1_3rd"/>
</dbReference>
<dbReference type="InterPro" id="IPR040764">
    <property type="entry name" value="CvfB_WH"/>
</dbReference>
<dbReference type="Pfam" id="PF21543">
    <property type="entry name" value="CvfB_2nd"/>
    <property type="match status" value="1"/>
</dbReference>
<evidence type="ECO:0000313" key="4">
    <source>
        <dbReference type="Proteomes" id="UP000199800"/>
    </source>
</evidence>
<gene>
    <name evidence="3" type="ORF">SAMN04487772_14012</name>
</gene>
<dbReference type="SMART" id="SM00316">
    <property type="entry name" value="S1"/>
    <property type="match status" value="3"/>
</dbReference>
<name>A0A1I0FWP5_9FIRM</name>
<keyword evidence="4" id="KW-1185">Reference proteome</keyword>
<dbReference type="PIRSF" id="PIRSF012524">
    <property type="entry name" value="YitL_S1"/>
    <property type="match status" value="1"/>
</dbReference>
<dbReference type="InterPro" id="IPR012340">
    <property type="entry name" value="NA-bd_OB-fold"/>
</dbReference>
<proteinExistence type="inferred from homology"/>
<dbReference type="InterPro" id="IPR014464">
    <property type="entry name" value="CvfB_fam"/>
</dbReference>
<dbReference type="Gene3D" id="2.40.50.140">
    <property type="entry name" value="Nucleic acid-binding proteins"/>
    <property type="match status" value="2"/>
</dbReference>
<dbReference type="OrthoDB" id="9801597at2"/>
<evidence type="ECO:0000313" key="3">
    <source>
        <dbReference type="EMBL" id="SET62923.1"/>
    </source>
</evidence>
<protein>
    <recommendedName>
        <fullName evidence="2">S1 motif domain-containing protein</fullName>
    </recommendedName>
</protein>
<dbReference type="GO" id="GO:0003676">
    <property type="term" value="F:nucleic acid binding"/>
    <property type="evidence" value="ECO:0007669"/>
    <property type="project" value="InterPro"/>
</dbReference>
<dbReference type="Proteomes" id="UP000199800">
    <property type="component" value="Unassembled WGS sequence"/>
</dbReference>
<dbReference type="PANTHER" id="PTHR37296">
    <property type="entry name" value="CONSERVED VIRULENCE FACTOR B"/>
    <property type="match status" value="1"/>
</dbReference>
<dbReference type="EMBL" id="FOHN01000040">
    <property type="protein sequence ID" value="SET62923.1"/>
    <property type="molecule type" value="Genomic_DNA"/>
</dbReference>
<comment type="similarity">
    <text evidence="1">Belongs to the CvfB family.</text>
</comment>
<dbReference type="InterPro" id="IPR039566">
    <property type="entry name" value="CvfB_S1_st"/>
</dbReference>
<evidence type="ECO:0000259" key="2">
    <source>
        <dbReference type="PROSITE" id="PS50126"/>
    </source>
</evidence>
<dbReference type="PROSITE" id="PS50126">
    <property type="entry name" value="S1"/>
    <property type="match status" value="1"/>
</dbReference>
<dbReference type="InterPro" id="IPR036388">
    <property type="entry name" value="WH-like_DNA-bd_sf"/>
</dbReference>
<dbReference type="Gene3D" id="1.10.10.10">
    <property type="entry name" value="Winged helix-like DNA-binding domain superfamily/Winged helix DNA-binding domain"/>
    <property type="match status" value="1"/>
</dbReference>
<dbReference type="STRING" id="29364.SAMN04487772_14012"/>
<evidence type="ECO:0000256" key="1">
    <source>
        <dbReference type="PIRNR" id="PIRNR012524"/>
    </source>
</evidence>
<organism evidence="3 4">
    <name type="scientific">[Clostridium] polysaccharolyticum</name>
    <dbReference type="NCBI Taxonomy" id="29364"/>
    <lineage>
        <taxon>Bacteria</taxon>
        <taxon>Bacillati</taxon>
        <taxon>Bacillota</taxon>
        <taxon>Clostridia</taxon>
        <taxon>Lachnospirales</taxon>
        <taxon>Lachnospiraceae</taxon>
    </lineage>
</organism>
<dbReference type="Pfam" id="PF13509">
    <property type="entry name" value="S1_2"/>
    <property type="match status" value="2"/>
</dbReference>
<reference evidence="3 4" key="1">
    <citation type="submission" date="2016-10" db="EMBL/GenBank/DDBJ databases">
        <authorList>
            <person name="de Groot N.N."/>
        </authorList>
    </citation>
    <scope>NUCLEOTIDE SEQUENCE [LARGE SCALE GENOMIC DNA]</scope>
    <source>
        <strain evidence="3 4">DSM 1801</strain>
    </source>
</reference>
<dbReference type="Pfam" id="PF17783">
    <property type="entry name" value="WHD_CvfB"/>
    <property type="match status" value="1"/>
</dbReference>
<sequence length="279" mass="31718">MLQIGKIQTLEIAKETKFGLYLIDPDGNAKECVLLPKGETTPEMQVGETVSVYIYRDSEDRVIATTKFPPMELGDTCILTVKEVNNIGAFLDWGLTKDLFLPYKQQTRPLKAGQQILVALYLDKSSRLCATMKVYEYLKNNAPYQKDDRVNGVVYEIIESFGAYVAVDNKYSAMIPNKELHKNLRPGELITARVTNVKEDGRLDLSLQEKAFVQMDSDALIIYRELMKSGGYLPLHDKSSPDEIKEHFQMSKNAFKRAIGRLYKDKKIEIKSNGIYTVK</sequence>
<dbReference type="AlphaFoldDB" id="A0A1I0FWP5"/>
<dbReference type="RefSeq" id="WP_092479082.1">
    <property type="nucleotide sequence ID" value="NZ_FOHN01000040.1"/>
</dbReference>